<keyword evidence="1" id="KW-0479">Metal-binding</keyword>
<dbReference type="GeneID" id="107921698"/>
<dbReference type="RefSeq" id="XP_016707011.1">
    <property type="nucleotide sequence ID" value="XM_016851522.1"/>
</dbReference>
<dbReference type="InterPro" id="IPR006564">
    <property type="entry name" value="Znf_PMZ"/>
</dbReference>
<dbReference type="InterPro" id="IPR007527">
    <property type="entry name" value="Znf_SWIM"/>
</dbReference>
<gene>
    <name evidence="7" type="primary">LOC107921698</name>
</gene>
<reference evidence="7" key="2">
    <citation type="submission" date="2025-08" db="UniProtKB">
        <authorList>
            <consortium name="RefSeq"/>
        </authorList>
    </citation>
    <scope>IDENTIFICATION</scope>
</reference>
<dbReference type="PaxDb" id="3635-A0A1U8KX93"/>
<dbReference type="KEGG" id="ghi:107921698"/>
<dbReference type="OrthoDB" id="1423537at2759"/>
<organism evidence="6 7">
    <name type="scientific">Gossypium hirsutum</name>
    <name type="common">Upland cotton</name>
    <name type="synonym">Gossypium mexicanum</name>
    <dbReference type="NCBI Taxonomy" id="3635"/>
    <lineage>
        <taxon>Eukaryota</taxon>
        <taxon>Viridiplantae</taxon>
        <taxon>Streptophyta</taxon>
        <taxon>Embryophyta</taxon>
        <taxon>Tracheophyta</taxon>
        <taxon>Spermatophyta</taxon>
        <taxon>Magnoliopsida</taxon>
        <taxon>eudicotyledons</taxon>
        <taxon>Gunneridae</taxon>
        <taxon>Pentapetalae</taxon>
        <taxon>rosids</taxon>
        <taxon>malvids</taxon>
        <taxon>Malvales</taxon>
        <taxon>Malvaceae</taxon>
        <taxon>Malvoideae</taxon>
        <taxon>Gossypium</taxon>
    </lineage>
</organism>
<dbReference type="Proteomes" id="UP000818029">
    <property type="component" value="Chromosome D01"/>
</dbReference>
<reference evidence="6" key="1">
    <citation type="journal article" date="2020" name="Nat. Genet.">
        <title>Genomic diversifications of five Gossypium allopolyploid species and their impact on cotton improvement.</title>
        <authorList>
            <person name="Chen Z.J."/>
            <person name="Sreedasyam A."/>
            <person name="Ando A."/>
            <person name="Song Q."/>
            <person name="De Santiago L.M."/>
            <person name="Hulse-Kemp A.M."/>
            <person name="Ding M."/>
            <person name="Ye W."/>
            <person name="Kirkbride R.C."/>
            <person name="Jenkins J."/>
            <person name="Plott C."/>
            <person name="Lovell J."/>
            <person name="Lin Y.M."/>
            <person name="Vaughn R."/>
            <person name="Liu B."/>
            <person name="Simpson S."/>
            <person name="Scheffler B.E."/>
            <person name="Wen L."/>
            <person name="Saski C.A."/>
            <person name="Grover C.E."/>
            <person name="Hu G."/>
            <person name="Conover J.L."/>
            <person name="Carlson J.W."/>
            <person name="Shu S."/>
            <person name="Boston L.B."/>
            <person name="Williams M."/>
            <person name="Peterson D.G."/>
            <person name="McGee K."/>
            <person name="Jones D.C."/>
            <person name="Wendel J.F."/>
            <person name="Stelly D.M."/>
            <person name="Grimwood J."/>
            <person name="Schmutz J."/>
        </authorList>
    </citation>
    <scope>NUCLEOTIDE SEQUENCE [LARGE SCALE GENOMIC DNA]</scope>
    <source>
        <strain evidence="6">cv. TM-1</strain>
    </source>
</reference>
<dbReference type="AlphaFoldDB" id="A0A1U8KX93"/>
<evidence type="ECO:0000313" key="7">
    <source>
        <dbReference type="RefSeq" id="XP_016707011.1"/>
    </source>
</evidence>
<keyword evidence="2 4" id="KW-0863">Zinc-finger</keyword>
<keyword evidence="3" id="KW-0862">Zinc</keyword>
<feature type="domain" description="SWIM-type" evidence="5">
    <location>
        <begin position="54"/>
        <end position="86"/>
    </location>
</feature>
<name>A0A1U8KX93_GOSHI</name>
<evidence type="ECO:0000256" key="4">
    <source>
        <dbReference type="PROSITE-ProRule" id="PRU00325"/>
    </source>
</evidence>
<evidence type="ECO:0000256" key="1">
    <source>
        <dbReference type="ARBA" id="ARBA00022723"/>
    </source>
</evidence>
<evidence type="ECO:0000256" key="3">
    <source>
        <dbReference type="ARBA" id="ARBA00022833"/>
    </source>
</evidence>
<proteinExistence type="predicted"/>
<evidence type="ECO:0000256" key="2">
    <source>
        <dbReference type="ARBA" id="ARBA00022771"/>
    </source>
</evidence>
<dbReference type="Pfam" id="PF04434">
    <property type="entry name" value="SWIM"/>
    <property type="match status" value="1"/>
</dbReference>
<dbReference type="GO" id="GO:0008270">
    <property type="term" value="F:zinc ion binding"/>
    <property type="evidence" value="ECO:0007669"/>
    <property type="project" value="UniProtKB-KW"/>
</dbReference>
<accession>A0A1U8KX93</accession>
<keyword evidence="6" id="KW-1185">Reference proteome</keyword>
<dbReference type="PROSITE" id="PS50966">
    <property type="entry name" value="ZF_SWIM"/>
    <property type="match status" value="1"/>
</dbReference>
<evidence type="ECO:0000259" key="5">
    <source>
        <dbReference type="PROSITE" id="PS50966"/>
    </source>
</evidence>
<sequence length="171" mass="19881">MKAGHVFVEDVKDTMVANRRMAMSMNVEVYSRHLETCRVTKTINRRPGIPPRSYGVDLRNRRCDCRRFQTLHYPCVHVVASSAKVLLNVEQFIDDVYTLEHTLRVWENKFPVLPDLSTWEVPSTTFKLVPDKGLRRNPKGHPQSSIIHNEIDIREKSDSKHCELCRLACHN</sequence>
<dbReference type="SMART" id="SM00575">
    <property type="entry name" value="ZnF_PMZ"/>
    <property type="match status" value="1"/>
</dbReference>
<evidence type="ECO:0000313" key="6">
    <source>
        <dbReference type="Proteomes" id="UP000818029"/>
    </source>
</evidence>
<protein>
    <recommendedName>
        <fullName evidence="5">SWIM-type domain-containing protein</fullName>
    </recommendedName>
</protein>